<keyword evidence="2" id="KW-0862">Zinc</keyword>
<evidence type="ECO:0000259" key="7">
    <source>
        <dbReference type="PROSITE" id="PS50048"/>
    </source>
</evidence>
<reference evidence="8 9" key="1">
    <citation type="journal article" date="2020" name="G3 (Bethesda)">
        <title>Genetic Underpinnings of Host Manipulation by Ophiocordyceps as Revealed by Comparative Transcriptomics.</title>
        <authorList>
            <person name="Will I."/>
            <person name="Das B."/>
            <person name="Trinh T."/>
            <person name="Brachmann A."/>
            <person name="Ohm R.A."/>
            <person name="de Bekker C."/>
        </authorList>
    </citation>
    <scope>NUCLEOTIDE SEQUENCE [LARGE SCALE GENOMIC DNA]</scope>
    <source>
        <strain evidence="8 9">EC05</strain>
    </source>
</reference>
<dbReference type="InterPro" id="IPR036864">
    <property type="entry name" value="Zn2-C6_fun-type_DNA-bd_sf"/>
</dbReference>
<comment type="caution">
    <text evidence="8">The sequence shown here is derived from an EMBL/GenBank/DDBJ whole genome shotgun (WGS) entry which is preliminary data.</text>
</comment>
<evidence type="ECO:0000256" key="3">
    <source>
        <dbReference type="ARBA" id="ARBA00023015"/>
    </source>
</evidence>
<dbReference type="InterPro" id="IPR001138">
    <property type="entry name" value="Zn2Cys6_DnaBD"/>
</dbReference>
<keyword evidence="3" id="KW-0805">Transcription regulation</keyword>
<keyword evidence="9" id="KW-1185">Reference proteome</keyword>
<dbReference type="Pfam" id="PF00172">
    <property type="entry name" value="Zn_clus"/>
    <property type="match status" value="1"/>
</dbReference>
<proteinExistence type="predicted"/>
<keyword evidence="5" id="KW-0539">Nucleus</keyword>
<evidence type="ECO:0000256" key="6">
    <source>
        <dbReference type="SAM" id="MobiDB-lite"/>
    </source>
</evidence>
<organism evidence="8 9">
    <name type="scientific">Ophiocordyceps camponoti-floridani</name>
    <dbReference type="NCBI Taxonomy" id="2030778"/>
    <lineage>
        <taxon>Eukaryota</taxon>
        <taxon>Fungi</taxon>
        <taxon>Dikarya</taxon>
        <taxon>Ascomycota</taxon>
        <taxon>Pezizomycotina</taxon>
        <taxon>Sordariomycetes</taxon>
        <taxon>Hypocreomycetidae</taxon>
        <taxon>Hypocreales</taxon>
        <taxon>Ophiocordycipitaceae</taxon>
        <taxon>Ophiocordyceps</taxon>
    </lineage>
</organism>
<dbReference type="SUPFAM" id="SSF57701">
    <property type="entry name" value="Zn2/Cys6 DNA-binding domain"/>
    <property type="match status" value="1"/>
</dbReference>
<evidence type="ECO:0000256" key="1">
    <source>
        <dbReference type="ARBA" id="ARBA00022723"/>
    </source>
</evidence>
<evidence type="ECO:0000256" key="4">
    <source>
        <dbReference type="ARBA" id="ARBA00023163"/>
    </source>
</evidence>
<dbReference type="GO" id="GO:0008270">
    <property type="term" value="F:zinc ion binding"/>
    <property type="evidence" value="ECO:0007669"/>
    <property type="project" value="InterPro"/>
</dbReference>
<dbReference type="Proteomes" id="UP000562929">
    <property type="component" value="Unassembled WGS sequence"/>
</dbReference>
<gene>
    <name evidence="8" type="ORF">GQ602_004643</name>
</gene>
<evidence type="ECO:0000313" key="8">
    <source>
        <dbReference type="EMBL" id="KAF4585338.1"/>
    </source>
</evidence>
<feature type="compositionally biased region" description="Acidic residues" evidence="6">
    <location>
        <begin position="207"/>
        <end position="224"/>
    </location>
</feature>
<dbReference type="CDD" id="cd00067">
    <property type="entry name" value="GAL4"/>
    <property type="match status" value="1"/>
</dbReference>
<evidence type="ECO:0000256" key="5">
    <source>
        <dbReference type="ARBA" id="ARBA00023242"/>
    </source>
</evidence>
<accession>A0A8H4Q461</accession>
<feature type="domain" description="Zn(2)-C6 fungal-type" evidence="7">
    <location>
        <begin position="17"/>
        <end position="47"/>
    </location>
</feature>
<dbReference type="AlphaFoldDB" id="A0A8H4Q461"/>
<dbReference type="OrthoDB" id="9930022at2759"/>
<sequence>MIDTSSAAGIAASRQKSCNACVRGKRRCDKRAPRCSRCVARGLDCVYYRPQPLTTTSSSEYGGSPDERDPSSESLLDVSLADLLAVPEGGWTLDGLDGFVPPVRDVSVLRTSEQICVSLDALQVHDPRSRVGFIVGFLSGLGEQLRVRSALPFMHSRLWAATLPPPLLAAFSAASARGGRSVANRGWTARLVAEACRDVVRSGESLPLDDDDDDDDKDEDYEDEGRERHLLARVQALTVANSIRVFDGDIGLAAAAERDMSVLVSWLGDLVGLRERLEGRAGGAGGRPCAHLPPESWESWVFLESVRRTIITASAFMCIVHLLRSEQPAANMWIEKQNFTASRHLWEATSSVEFYRAWREKPAYWVENSAFGDVWMYARPADLDEFTTVMLTPYVGVDAMEHFMETPTSEYNS</sequence>
<dbReference type="SMART" id="SM00066">
    <property type="entry name" value="GAL4"/>
    <property type="match status" value="1"/>
</dbReference>
<keyword evidence="4" id="KW-0804">Transcription</keyword>
<protein>
    <submittedName>
        <fullName evidence="8">C6 zinc finger domain protein</fullName>
    </submittedName>
</protein>
<keyword evidence="1" id="KW-0479">Metal-binding</keyword>
<dbReference type="PANTHER" id="PTHR47660">
    <property type="entry name" value="TRANSCRIPTION FACTOR WITH C2H2 AND ZN(2)-CYS(6) DNA BINDING DOMAIN (EUROFUNG)-RELATED-RELATED"/>
    <property type="match status" value="1"/>
</dbReference>
<dbReference type="EMBL" id="JAACLJ010000005">
    <property type="protein sequence ID" value="KAF4585338.1"/>
    <property type="molecule type" value="Genomic_DNA"/>
</dbReference>
<name>A0A8H4Q461_9HYPO</name>
<dbReference type="PANTHER" id="PTHR47660:SF3">
    <property type="entry name" value="FINGER DOMAIN PROTEIN, PUTATIVE (AFU_ORTHOLOGUE AFUA_4G03310)-RELATED"/>
    <property type="match status" value="1"/>
</dbReference>
<evidence type="ECO:0000313" key="9">
    <source>
        <dbReference type="Proteomes" id="UP000562929"/>
    </source>
</evidence>
<feature type="region of interest" description="Disordered" evidence="6">
    <location>
        <begin position="203"/>
        <end position="224"/>
    </location>
</feature>
<dbReference type="PROSITE" id="PS50048">
    <property type="entry name" value="ZN2_CY6_FUNGAL_2"/>
    <property type="match status" value="1"/>
</dbReference>
<evidence type="ECO:0000256" key="2">
    <source>
        <dbReference type="ARBA" id="ARBA00022833"/>
    </source>
</evidence>
<dbReference type="Gene3D" id="4.10.240.10">
    <property type="entry name" value="Zn(2)-C6 fungal-type DNA-binding domain"/>
    <property type="match status" value="1"/>
</dbReference>
<dbReference type="GO" id="GO:0000981">
    <property type="term" value="F:DNA-binding transcription factor activity, RNA polymerase II-specific"/>
    <property type="evidence" value="ECO:0007669"/>
    <property type="project" value="InterPro"/>
</dbReference>